<sequence length="121" mass="13545">MSDFDFTRTVRRTMSQASWASFRLMKETSTENSVAVHLSLSERHIQQSQVLGELQIISDYLQIKACNLTPASVMITGVWGAGQYVEPPCIWLKAFLSPRAELRCGLRRLKPRAPGGPVLIP</sequence>
<gene>
    <name evidence="1" type="ORF">HPB47_008984</name>
</gene>
<comment type="caution">
    <text evidence="1">The sequence shown here is derived from an EMBL/GenBank/DDBJ whole genome shotgun (WGS) entry which is preliminary data.</text>
</comment>
<dbReference type="Proteomes" id="UP000805193">
    <property type="component" value="Unassembled WGS sequence"/>
</dbReference>
<accession>A0AC60P346</accession>
<evidence type="ECO:0000313" key="2">
    <source>
        <dbReference type="Proteomes" id="UP000805193"/>
    </source>
</evidence>
<dbReference type="EMBL" id="JABSTQ010011228">
    <property type="protein sequence ID" value="KAG0413842.1"/>
    <property type="molecule type" value="Genomic_DNA"/>
</dbReference>
<name>A0AC60P346_IXOPE</name>
<evidence type="ECO:0000313" key="1">
    <source>
        <dbReference type="EMBL" id="KAG0413842.1"/>
    </source>
</evidence>
<keyword evidence="2" id="KW-1185">Reference proteome</keyword>
<organism evidence="1 2">
    <name type="scientific">Ixodes persulcatus</name>
    <name type="common">Taiga tick</name>
    <dbReference type="NCBI Taxonomy" id="34615"/>
    <lineage>
        <taxon>Eukaryota</taxon>
        <taxon>Metazoa</taxon>
        <taxon>Ecdysozoa</taxon>
        <taxon>Arthropoda</taxon>
        <taxon>Chelicerata</taxon>
        <taxon>Arachnida</taxon>
        <taxon>Acari</taxon>
        <taxon>Parasitiformes</taxon>
        <taxon>Ixodida</taxon>
        <taxon>Ixodoidea</taxon>
        <taxon>Ixodidae</taxon>
        <taxon>Ixodinae</taxon>
        <taxon>Ixodes</taxon>
    </lineage>
</organism>
<proteinExistence type="predicted"/>
<protein>
    <submittedName>
        <fullName evidence="1">Uncharacterized protein</fullName>
    </submittedName>
</protein>
<reference evidence="1 2" key="1">
    <citation type="journal article" date="2020" name="Cell">
        <title>Large-Scale Comparative Analyses of Tick Genomes Elucidate Their Genetic Diversity and Vector Capacities.</title>
        <authorList>
            <consortium name="Tick Genome and Microbiome Consortium (TIGMIC)"/>
            <person name="Jia N."/>
            <person name="Wang J."/>
            <person name="Shi W."/>
            <person name="Du L."/>
            <person name="Sun Y."/>
            <person name="Zhan W."/>
            <person name="Jiang J.F."/>
            <person name="Wang Q."/>
            <person name="Zhang B."/>
            <person name="Ji P."/>
            <person name="Bell-Sakyi L."/>
            <person name="Cui X.M."/>
            <person name="Yuan T.T."/>
            <person name="Jiang B.G."/>
            <person name="Yang W.F."/>
            <person name="Lam T.T."/>
            <person name="Chang Q.C."/>
            <person name="Ding S.J."/>
            <person name="Wang X.J."/>
            <person name="Zhu J.G."/>
            <person name="Ruan X.D."/>
            <person name="Zhao L."/>
            <person name="Wei J.T."/>
            <person name="Ye R.Z."/>
            <person name="Que T.C."/>
            <person name="Du C.H."/>
            <person name="Zhou Y.H."/>
            <person name="Cheng J.X."/>
            <person name="Dai P.F."/>
            <person name="Guo W.B."/>
            <person name="Han X.H."/>
            <person name="Huang E.J."/>
            <person name="Li L.F."/>
            <person name="Wei W."/>
            <person name="Gao Y.C."/>
            <person name="Liu J.Z."/>
            <person name="Shao H.Z."/>
            <person name="Wang X."/>
            <person name="Wang C.C."/>
            <person name="Yang T.C."/>
            <person name="Huo Q.B."/>
            <person name="Li W."/>
            <person name="Chen H.Y."/>
            <person name="Chen S.E."/>
            <person name="Zhou L.G."/>
            <person name="Ni X.B."/>
            <person name="Tian J.H."/>
            <person name="Sheng Y."/>
            <person name="Liu T."/>
            <person name="Pan Y.S."/>
            <person name="Xia L.Y."/>
            <person name="Li J."/>
            <person name="Zhao F."/>
            <person name="Cao W.C."/>
        </authorList>
    </citation>
    <scope>NUCLEOTIDE SEQUENCE [LARGE SCALE GENOMIC DNA]</scope>
    <source>
        <strain evidence="1">Iper-2018</strain>
    </source>
</reference>